<feature type="region of interest" description="Disordered" evidence="2">
    <location>
        <begin position="567"/>
        <end position="594"/>
    </location>
</feature>
<dbReference type="InterPro" id="IPR005674">
    <property type="entry name" value="CocE/Ser_esterase"/>
</dbReference>
<dbReference type="InterPro" id="IPR029058">
    <property type="entry name" value="AB_hydrolase_fold"/>
</dbReference>
<evidence type="ECO:0000313" key="5">
    <source>
        <dbReference type="Proteomes" id="UP001247542"/>
    </source>
</evidence>
<dbReference type="SMART" id="SM00939">
    <property type="entry name" value="PepX_C"/>
    <property type="match status" value="1"/>
</dbReference>
<comment type="caution">
    <text evidence="4">The sequence shown here is derived from an EMBL/GenBank/DDBJ whole genome shotgun (WGS) entry which is preliminary data.</text>
</comment>
<evidence type="ECO:0000313" key="4">
    <source>
        <dbReference type="EMBL" id="MDT3767010.1"/>
    </source>
</evidence>
<dbReference type="InterPro" id="IPR000383">
    <property type="entry name" value="Xaa-Pro-like_dom"/>
</dbReference>
<dbReference type="InterPro" id="IPR013736">
    <property type="entry name" value="Xaa-Pro_dipept_C"/>
</dbReference>
<dbReference type="SUPFAM" id="SSF49785">
    <property type="entry name" value="Galactose-binding domain-like"/>
    <property type="match status" value="1"/>
</dbReference>
<dbReference type="InterPro" id="IPR008979">
    <property type="entry name" value="Galactose-bd-like_sf"/>
</dbReference>
<organism evidence="4 5">
    <name type="scientific">Gleimia hominis</name>
    <dbReference type="NCBI Taxonomy" id="595468"/>
    <lineage>
        <taxon>Bacteria</taxon>
        <taxon>Bacillati</taxon>
        <taxon>Actinomycetota</taxon>
        <taxon>Actinomycetes</taxon>
        <taxon>Actinomycetales</taxon>
        <taxon>Actinomycetaceae</taxon>
        <taxon>Gleimia</taxon>
    </lineage>
</organism>
<gene>
    <name evidence="4" type="ORF">QS713_02880</name>
</gene>
<dbReference type="PANTHER" id="PTHR43056:SF10">
    <property type="entry name" value="COCE_NOND FAMILY, PUTATIVE (AFU_ORTHOLOGUE AFUA_7G00600)-RELATED"/>
    <property type="match status" value="1"/>
</dbReference>
<sequence>MRIQTKFPYEVKVNEGWVPLSDGTQLWMKAWMPVTTEKVPVILEYLPYRAGDWTAPRDHERHPYYAGHGYASVRVDIRGHGNSEGVPGDEYSEQEHADGVEVINWLAAQPWSTGKVGMFGISWGGFNSLQLAALRPEPLKAIVTTCSTDDRYDNDVHYFGGSMLAVDMHAWAATMLAFESRPPDKRVWGDKWRDQWLYRLERMDPYLNTWMKHQVRDEYWKHGSVCEDYSQINAAVMAVGGWNDPYRDTVLRLVKNLSSLGKNVRGILGPWAHQYPDRDLKPGPHIDFLGETLRWWDKWLKDEETGVMNDPLLRTWITDPIPPSSVYEELPGRWVAEESWPSPNITPTTWKLTDAKGYSVENERCCGEAGECIEEDSAAVPNDSWGVLSVNSPQDTGQNAGRYFPFGNDADLPTDQRADDGRSVTFDFPVEQPLEILGNAELKLRIQSGTPKGQVYVRLVDVAPDGAATLVTRGNLNFSAREGRDKRVLMPAGEWADVHLQLTGAGYHFAQGHRVRVSISSAYWPWIWPQPGGEGFKLDVGACEITLPVRWIASEGVPARQLDESVTFGEPVQPPGLPVKYPQEGKAGSRRPERLTTTDVVAQETMLQVDPAYGGTRVYPDGLHFDEDSVERYWIKWDDPTSARTESIWRVGLSRPDMDWDARLEADTWISCDEENFYTKSSVTCYEGAEEIFARTWEETIPRYAS</sequence>
<dbReference type="SUPFAM" id="SSF53474">
    <property type="entry name" value="alpha/beta-Hydrolases"/>
    <property type="match status" value="1"/>
</dbReference>
<feature type="domain" description="Xaa-Pro dipeptidyl-peptidase C-terminal" evidence="3">
    <location>
        <begin position="293"/>
        <end position="562"/>
    </location>
</feature>
<dbReference type="Gene3D" id="2.60.120.260">
    <property type="entry name" value="Galactose-binding domain-like"/>
    <property type="match status" value="1"/>
</dbReference>
<name>A0ABU3I9G5_9ACTO</name>
<dbReference type="Pfam" id="PF02129">
    <property type="entry name" value="Peptidase_S15"/>
    <property type="match status" value="1"/>
</dbReference>
<dbReference type="GO" id="GO:0016787">
    <property type="term" value="F:hydrolase activity"/>
    <property type="evidence" value="ECO:0007669"/>
    <property type="project" value="UniProtKB-KW"/>
</dbReference>
<dbReference type="InterPro" id="IPR050585">
    <property type="entry name" value="Xaa-Pro_dipeptidyl-ppase/CocE"/>
</dbReference>
<keyword evidence="5" id="KW-1185">Reference proteome</keyword>
<dbReference type="PANTHER" id="PTHR43056">
    <property type="entry name" value="PEPTIDASE S9 PROLYL OLIGOPEPTIDASE"/>
    <property type="match status" value="1"/>
</dbReference>
<keyword evidence="1 4" id="KW-0378">Hydrolase</keyword>
<dbReference type="NCBIfam" id="TIGR00976">
    <property type="entry name" value="CocE_NonD"/>
    <property type="match status" value="1"/>
</dbReference>
<evidence type="ECO:0000256" key="2">
    <source>
        <dbReference type="SAM" id="MobiDB-lite"/>
    </source>
</evidence>
<proteinExistence type="predicted"/>
<dbReference type="Pfam" id="PF08530">
    <property type="entry name" value="PepX_C"/>
    <property type="match status" value="1"/>
</dbReference>
<dbReference type="Proteomes" id="UP001247542">
    <property type="component" value="Unassembled WGS sequence"/>
</dbReference>
<dbReference type="RefSeq" id="WP_313272287.1">
    <property type="nucleotide sequence ID" value="NZ_JASXSX010000001.1"/>
</dbReference>
<protein>
    <submittedName>
        <fullName evidence="4">CocE/NonD family hydrolase</fullName>
    </submittedName>
</protein>
<evidence type="ECO:0000259" key="3">
    <source>
        <dbReference type="SMART" id="SM00939"/>
    </source>
</evidence>
<dbReference type="Gene3D" id="3.40.50.1820">
    <property type="entry name" value="alpha/beta hydrolase"/>
    <property type="match status" value="2"/>
</dbReference>
<reference evidence="4 5" key="1">
    <citation type="submission" date="2023-06" db="EMBL/GenBank/DDBJ databases">
        <title>Draft genome sequence of Gleimia hominis type strain CCUG 57540T.</title>
        <authorList>
            <person name="Salva-Serra F."/>
            <person name="Cardew S."/>
            <person name="Jensie Markopoulos S."/>
            <person name="Ohlen M."/>
            <person name="Inganas E."/>
            <person name="Svensson-Stadler L."/>
            <person name="Moore E.R.B."/>
        </authorList>
    </citation>
    <scope>NUCLEOTIDE SEQUENCE [LARGE SCALE GENOMIC DNA]</scope>
    <source>
        <strain evidence="4 5">CCUG 57540</strain>
    </source>
</reference>
<evidence type="ECO:0000256" key="1">
    <source>
        <dbReference type="ARBA" id="ARBA00022801"/>
    </source>
</evidence>
<dbReference type="EMBL" id="JASXSX010000001">
    <property type="protein sequence ID" value="MDT3767010.1"/>
    <property type="molecule type" value="Genomic_DNA"/>
</dbReference>
<accession>A0ABU3I9G5</accession>